<organism evidence="1 2">
    <name type="scientific">Dentiscutata heterogama</name>
    <dbReference type="NCBI Taxonomy" id="1316150"/>
    <lineage>
        <taxon>Eukaryota</taxon>
        <taxon>Fungi</taxon>
        <taxon>Fungi incertae sedis</taxon>
        <taxon>Mucoromycota</taxon>
        <taxon>Glomeromycotina</taxon>
        <taxon>Glomeromycetes</taxon>
        <taxon>Diversisporales</taxon>
        <taxon>Gigasporaceae</taxon>
        <taxon>Dentiscutata</taxon>
    </lineage>
</organism>
<gene>
    <name evidence="1" type="ORF">DHETER_LOCUS5572</name>
</gene>
<dbReference type="Proteomes" id="UP000789702">
    <property type="component" value="Unassembled WGS sequence"/>
</dbReference>
<dbReference type="EMBL" id="CAJVPU010006301">
    <property type="protein sequence ID" value="CAG8559269.1"/>
    <property type="molecule type" value="Genomic_DNA"/>
</dbReference>
<keyword evidence="2" id="KW-1185">Reference proteome</keyword>
<evidence type="ECO:0000313" key="2">
    <source>
        <dbReference type="Proteomes" id="UP000789702"/>
    </source>
</evidence>
<sequence length="57" mass="6513">LDDFVISQKIGALLTLKRNIVGWLWNNNCPKDIEQSFCMSAIIKFDHYTLKIAALSD</sequence>
<accession>A0ACA9M132</accession>
<evidence type="ECO:0000313" key="1">
    <source>
        <dbReference type="EMBL" id="CAG8559269.1"/>
    </source>
</evidence>
<feature type="non-terminal residue" evidence="1">
    <location>
        <position position="1"/>
    </location>
</feature>
<reference evidence="1" key="1">
    <citation type="submission" date="2021-06" db="EMBL/GenBank/DDBJ databases">
        <authorList>
            <person name="Kallberg Y."/>
            <person name="Tangrot J."/>
            <person name="Rosling A."/>
        </authorList>
    </citation>
    <scope>NUCLEOTIDE SEQUENCE</scope>
    <source>
        <strain evidence="1">IL203A</strain>
    </source>
</reference>
<name>A0ACA9M132_9GLOM</name>
<proteinExistence type="predicted"/>
<comment type="caution">
    <text evidence="1">The sequence shown here is derived from an EMBL/GenBank/DDBJ whole genome shotgun (WGS) entry which is preliminary data.</text>
</comment>
<protein>
    <submittedName>
        <fullName evidence="1">10499_t:CDS:1</fullName>
    </submittedName>
</protein>